<accession>A0A2S8FSH5</accession>
<comment type="caution">
    <text evidence="1">The sequence shown here is derived from an EMBL/GenBank/DDBJ whole genome shotgun (WGS) entry which is preliminary data.</text>
</comment>
<dbReference type="EMBL" id="PUIB01000016">
    <property type="protein sequence ID" value="PQO35125.1"/>
    <property type="molecule type" value="Genomic_DNA"/>
</dbReference>
<dbReference type="PROSITE" id="PS51257">
    <property type="entry name" value="PROKAR_LIPOPROTEIN"/>
    <property type="match status" value="1"/>
</dbReference>
<dbReference type="OrthoDB" id="292337at2"/>
<dbReference type="AlphaFoldDB" id="A0A2S8FSH5"/>
<name>A0A2S8FSH5_9BACT</name>
<evidence type="ECO:0000313" key="2">
    <source>
        <dbReference type="Proteomes" id="UP000239388"/>
    </source>
</evidence>
<proteinExistence type="predicted"/>
<protein>
    <recommendedName>
        <fullName evidence="3">Carboxypeptidase regulatory-like domain-containing protein</fullName>
    </recommendedName>
</protein>
<dbReference type="RefSeq" id="WP_105354956.1">
    <property type="nucleotide sequence ID" value="NZ_PUIB01000016.1"/>
</dbReference>
<sequence>MSKYLSLALLLAAVVGCGGEPASYRLEGQVTYDGKPIPEGAIVMKDFAVEGPSARAEIINGEYAIDVTPGKKIIQVRALRKTGRRIEANPREYVDEVEEYIPKKHNFKSELTIEVAADQQGLNFDLEK</sequence>
<reference evidence="1 2" key="1">
    <citation type="submission" date="2018-02" db="EMBL/GenBank/DDBJ databases">
        <title>Comparative genomes isolates from brazilian mangrove.</title>
        <authorList>
            <person name="Araujo J.E."/>
            <person name="Taketani R.G."/>
            <person name="Silva M.C.P."/>
            <person name="Loureco M.V."/>
            <person name="Andreote F.D."/>
        </authorList>
    </citation>
    <scope>NUCLEOTIDE SEQUENCE [LARGE SCALE GENOMIC DNA]</scope>
    <source>
        <strain evidence="1 2">NAP PRIS-MGV</strain>
    </source>
</reference>
<dbReference type="Proteomes" id="UP000239388">
    <property type="component" value="Unassembled WGS sequence"/>
</dbReference>
<organism evidence="1 2">
    <name type="scientific">Blastopirellula marina</name>
    <dbReference type="NCBI Taxonomy" id="124"/>
    <lineage>
        <taxon>Bacteria</taxon>
        <taxon>Pseudomonadati</taxon>
        <taxon>Planctomycetota</taxon>
        <taxon>Planctomycetia</taxon>
        <taxon>Pirellulales</taxon>
        <taxon>Pirellulaceae</taxon>
        <taxon>Blastopirellula</taxon>
    </lineage>
</organism>
<gene>
    <name evidence="1" type="ORF">C5Y98_14330</name>
</gene>
<evidence type="ECO:0000313" key="1">
    <source>
        <dbReference type="EMBL" id="PQO35125.1"/>
    </source>
</evidence>
<evidence type="ECO:0008006" key="3">
    <source>
        <dbReference type="Google" id="ProtNLM"/>
    </source>
</evidence>